<dbReference type="Gene3D" id="3.40.50.150">
    <property type="entry name" value="Vaccinia Virus protein VP39"/>
    <property type="match status" value="1"/>
</dbReference>
<dbReference type="PANTHER" id="PTHR43464:SF19">
    <property type="entry name" value="UBIQUINONE BIOSYNTHESIS O-METHYLTRANSFERASE, MITOCHONDRIAL"/>
    <property type="match status" value="1"/>
</dbReference>
<dbReference type="InterPro" id="IPR029063">
    <property type="entry name" value="SAM-dependent_MTases_sf"/>
</dbReference>
<evidence type="ECO:0000256" key="1">
    <source>
        <dbReference type="ARBA" id="ARBA00022603"/>
    </source>
</evidence>
<dbReference type="Pfam" id="PF13649">
    <property type="entry name" value="Methyltransf_25"/>
    <property type="match status" value="1"/>
</dbReference>
<evidence type="ECO:0000259" key="4">
    <source>
        <dbReference type="Pfam" id="PF13649"/>
    </source>
</evidence>
<dbReference type="InterPro" id="IPR041698">
    <property type="entry name" value="Methyltransf_25"/>
</dbReference>
<keyword evidence="6" id="KW-1185">Reference proteome</keyword>
<dbReference type="SUPFAM" id="SSF53335">
    <property type="entry name" value="S-adenosyl-L-methionine-dependent methyltransferases"/>
    <property type="match status" value="1"/>
</dbReference>
<protein>
    <submittedName>
        <fullName evidence="5">Methyltransferase type 11</fullName>
    </submittedName>
</protein>
<dbReference type="PANTHER" id="PTHR43464">
    <property type="entry name" value="METHYLTRANSFERASE"/>
    <property type="match status" value="1"/>
</dbReference>
<dbReference type="GO" id="GO:0008168">
    <property type="term" value="F:methyltransferase activity"/>
    <property type="evidence" value="ECO:0007669"/>
    <property type="project" value="UniProtKB-KW"/>
</dbReference>
<evidence type="ECO:0000313" key="6">
    <source>
        <dbReference type="Proteomes" id="UP000186609"/>
    </source>
</evidence>
<keyword evidence="1 5" id="KW-0489">Methyltransferase</keyword>
<organism evidence="5 6">
    <name type="scientific">Rhodoferax koreensis</name>
    <dbReference type="NCBI Taxonomy" id="1842727"/>
    <lineage>
        <taxon>Bacteria</taxon>
        <taxon>Pseudomonadati</taxon>
        <taxon>Pseudomonadota</taxon>
        <taxon>Betaproteobacteria</taxon>
        <taxon>Burkholderiales</taxon>
        <taxon>Comamonadaceae</taxon>
        <taxon>Rhodoferax</taxon>
    </lineage>
</organism>
<sequence>MLHHVSADLHRPSATTAHAAALAQYRQRADVYDLEMALWEPIRREAIHQLALRPGQTVLDVGCGTGLSFGPLVQALGAHGRVIGIEQSPDMLAKARARVAGCGWGQVELLCSPVANAPIQGMADAALFHFTHDILQQPAAITQVLRHLKPGARVVASGLKWAGPWNWFTNFFVWPAALHSVTSFDGLDQPWRQLAWHLPDMDFQIWLNDGVYIASGIFGEQGV</sequence>
<reference evidence="5 6" key="1">
    <citation type="submission" date="2017-01" db="EMBL/GenBank/DDBJ databases">
        <authorList>
            <person name="Mah S.A."/>
            <person name="Swanson W.J."/>
            <person name="Moy G.W."/>
            <person name="Vacquier V.D."/>
        </authorList>
    </citation>
    <scope>NUCLEOTIDE SEQUENCE [LARGE SCALE GENOMIC DNA]</scope>
    <source>
        <strain evidence="5 6">DCY110</strain>
    </source>
</reference>
<evidence type="ECO:0000256" key="3">
    <source>
        <dbReference type="ARBA" id="ARBA00022691"/>
    </source>
</evidence>
<name>A0A1P8JRA8_9BURK</name>
<evidence type="ECO:0000256" key="2">
    <source>
        <dbReference type="ARBA" id="ARBA00022679"/>
    </source>
</evidence>
<gene>
    <name evidence="5" type="ORF">RD110_02925</name>
</gene>
<dbReference type="GO" id="GO:0032259">
    <property type="term" value="P:methylation"/>
    <property type="evidence" value="ECO:0007669"/>
    <property type="project" value="UniProtKB-KW"/>
</dbReference>
<accession>A0A1P8JRA8</accession>
<keyword evidence="2 5" id="KW-0808">Transferase</keyword>
<dbReference type="AlphaFoldDB" id="A0A1P8JRA8"/>
<proteinExistence type="predicted"/>
<evidence type="ECO:0000313" key="5">
    <source>
        <dbReference type="EMBL" id="APW36292.1"/>
    </source>
</evidence>
<dbReference type="STRING" id="1842727.RD110_02925"/>
<dbReference type="Proteomes" id="UP000186609">
    <property type="component" value="Chromosome"/>
</dbReference>
<dbReference type="CDD" id="cd02440">
    <property type="entry name" value="AdoMet_MTases"/>
    <property type="match status" value="1"/>
</dbReference>
<keyword evidence="3" id="KW-0949">S-adenosyl-L-methionine</keyword>
<dbReference type="RefSeq" id="WP_076196549.1">
    <property type="nucleotide sequence ID" value="NZ_CP019236.1"/>
</dbReference>
<dbReference type="KEGG" id="rhy:RD110_02925"/>
<feature type="domain" description="Methyltransferase" evidence="4">
    <location>
        <begin position="58"/>
        <end position="151"/>
    </location>
</feature>
<dbReference type="EMBL" id="CP019236">
    <property type="protein sequence ID" value="APW36292.1"/>
    <property type="molecule type" value="Genomic_DNA"/>
</dbReference>